<dbReference type="KEGG" id="plw:D5F53_28055"/>
<gene>
    <name evidence="1" type="ORF">D5F53_28055</name>
</gene>
<evidence type="ECO:0000313" key="2">
    <source>
        <dbReference type="Proteomes" id="UP000266552"/>
    </source>
</evidence>
<sequence>MIEYDLIKQQPVDNPIKGLFSLGKIATLQEVIKEFLIIGKRYQGIVRLFDDTIRVDVCENS</sequence>
<name>A0A385TSZ6_PAELA</name>
<keyword evidence="2" id="KW-1185">Reference proteome</keyword>
<protein>
    <submittedName>
        <fullName evidence="1">Uncharacterized protein</fullName>
    </submittedName>
</protein>
<dbReference type="Proteomes" id="UP000266552">
    <property type="component" value="Chromosome"/>
</dbReference>
<proteinExistence type="predicted"/>
<organism evidence="1 2">
    <name type="scientific">Paenibacillus lautus</name>
    <name type="common">Bacillus lautus</name>
    <dbReference type="NCBI Taxonomy" id="1401"/>
    <lineage>
        <taxon>Bacteria</taxon>
        <taxon>Bacillati</taxon>
        <taxon>Bacillota</taxon>
        <taxon>Bacilli</taxon>
        <taxon>Bacillales</taxon>
        <taxon>Paenibacillaceae</taxon>
        <taxon>Paenibacillus</taxon>
    </lineage>
</organism>
<evidence type="ECO:0000313" key="1">
    <source>
        <dbReference type="EMBL" id="AYB46929.1"/>
    </source>
</evidence>
<dbReference type="EMBL" id="CP032412">
    <property type="protein sequence ID" value="AYB46929.1"/>
    <property type="molecule type" value="Genomic_DNA"/>
</dbReference>
<reference evidence="1 2" key="1">
    <citation type="submission" date="2018-09" db="EMBL/GenBank/DDBJ databases">
        <title>Genome Sequence of Paenibacillus lautus Strain E7593-69, Azo Dye-Degrading Bacteria, Isolated from Commercial Tattoo Inks.</title>
        <authorList>
            <person name="Nho S.W."/>
            <person name="Kim S.-J."/>
            <person name="Kweon O."/>
            <person name="Cerniglia C.E."/>
        </authorList>
    </citation>
    <scope>NUCLEOTIDE SEQUENCE [LARGE SCALE GENOMIC DNA]</scope>
    <source>
        <strain evidence="1 2">E7593-69</strain>
    </source>
</reference>
<accession>A0A385TSZ6</accession>
<dbReference type="AlphaFoldDB" id="A0A385TSZ6"/>